<evidence type="ECO:0000256" key="1">
    <source>
        <dbReference type="SAM" id="Phobius"/>
    </source>
</evidence>
<accession>A0A0C3C3W2</accession>
<reference evidence="2 3" key="1">
    <citation type="submission" date="2014-04" db="EMBL/GenBank/DDBJ databases">
        <authorList>
            <consortium name="DOE Joint Genome Institute"/>
            <person name="Kuo A."/>
            <person name="Gay G."/>
            <person name="Dore J."/>
            <person name="Kohler A."/>
            <person name="Nagy L.G."/>
            <person name="Floudas D."/>
            <person name="Copeland A."/>
            <person name="Barry K.W."/>
            <person name="Cichocki N."/>
            <person name="Veneault-Fourrey C."/>
            <person name="LaButti K."/>
            <person name="Lindquist E.A."/>
            <person name="Lipzen A."/>
            <person name="Lundell T."/>
            <person name="Morin E."/>
            <person name="Murat C."/>
            <person name="Sun H."/>
            <person name="Tunlid A."/>
            <person name="Henrissat B."/>
            <person name="Grigoriev I.V."/>
            <person name="Hibbett D.S."/>
            <person name="Martin F."/>
            <person name="Nordberg H.P."/>
            <person name="Cantor M.N."/>
            <person name="Hua S.X."/>
        </authorList>
    </citation>
    <scope>NUCLEOTIDE SEQUENCE [LARGE SCALE GENOMIC DNA]</scope>
    <source>
        <strain evidence="3">h7</strain>
    </source>
</reference>
<keyword evidence="1" id="KW-0472">Membrane</keyword>
<protein>
    <submittedName>
        <fullName evidence="2">Uncharacterized protein</fullName>
    </submittedName>
</protein>
<evidence type="ECO:0000313" key="2">
    <source>
        <dbReference type="EMBL" id="KIM38271.1"/>
    </source>
</evidence>
<dbReference type="HOGENOM" id="CLU_1917303_0_0_1"/>
<evidence type="ECO:0000313" key="3">
    <source>
        <dbReference type="Proteomes" id="UP000053424"/>
    </source>
</evidence>
<organism evidence="2 3">
    <name type="scientific">Hebeloma cylindrosporum</name>
    <dbReference type="NCBI Taxonomy" id="76867"/>
    <lineage>
        <taxon>Eukaryota</taxon>
        <taxon>Fungi</taxon>
        <taxon>Dikarya</taxon>
        <taxon>Basidiomycota</taxon>
        <taxon>Agaricomycotina</taxon>
        <taxon>Agaricomycetes</taxon>
        <taxon>Agaricomycetidae</taxon>
        <taxon>Agaricales</taxon>
        <taxon>Agaricineae</taxon>
        <taxon>Hymenogastraceae</taxon>
        <taxon>Hebeloma</taxon>
    </lineage>
</organism>
<proteinExistence type="predicted"/>
<dbReference type="EMBL" id="KN831792">
    <property type="protein sequence ID" value="KIM38271.1"/>
    <property type="molecule type" value="Genomic_DNA"/>
</dbReference>
<dbReference type="AlphaFoldDB" id="A0A0C3C3W2"/>
<keyword evidence="3" id="KW-1185">Reference proteome</keyword>
<dbReference type="Proteomes" id="UP000053424">
    <property type="component" value="Unassembled WGS sequence"/>
</dbReference>
<feature type="transmembrane region" description="Helical" evidence="1">
    <location>
        <begin position="100"/>
        <end position="121"/>
    </location>
</feature>
<sequence>MRNARSWGHFITISHPVTAPPYYPHYGATTSYGPPWAYNSFTPVYPPMGADMMYPGYYDVQSPFGQPLPQATVNNINSGNVSNVRISNVGNNNHGTGSSILFVCIYIVGILIVKFFVWIVARSIRKKRMDTP</sequence>
<name>A0A0C3C3W2_HEBCY</name>
<keyword evidence="1" id="KW-0812">Transmembrane</keyword>
<reference evidence="3" key="2">
    <citation type="submission" date="2015-01" db="EMBL/GenBank/DDBJ databases">
        <title>Evolutionary Origins and Diversification of the Mycorrhizal Mutualists.</title>
        <authorList>
            <consortium name="DOE Joint Genome Institute"/>
            <consortium name="Mycorrhizal Genomics Consortium"/>
            <person name="Kohler A."/>
            <person name="Kuo A."/>
            <person name="Nagy L.G."/>
            <person name="Floudas D."/>
            <person name="Copeland A."/>
            <person name="Barry K.W."/>
            <person name="Cichocki N."/>
            <person name="Veneault-Fourrey C."/>
            <person name="LaButti K."/>
            <person name="Lindquist E.A."/>
            <person name="Lipzen A."/>
            <person name="Lundell T."/>
            <person name="Morin E."/>
            <person name="Murat C."/>
            <person name="Riley R."/>
            <person name="Ohm R."/>
            <person name="Sun H."/>
            <person name="Tunlid A."/>
            <person name="Henrissat B."/>
            <person name="Grigoriev I.V."/>
            <person name="Hibbett D.S."/>
            <person name="Martin F."/>
        </authorList>
    </citation>
    <scope>NUCLEOTIDE SEQUENCE [LARGE SCALE GENOMIC DNA]</scope>
    <source>
        <strain evidence="3">h7</strain>
    </source>
</reference>
<gene>
    <name evidence="2" type="ORF">M413DRAFT_248977</name>
</gene>
<keyword evidence="1" id="KW-1133">Transmembrane helix</keyword>